<dbReference type="Proteomes" id="UP000237682">
    <property type="component" value="Unassembled WGS sequence"/>
</dbReference>
<reference evidence="6 7" key="1">
    <citation type="submission" date="2018-02" db="EMBL/GenBank/DDBJ databases">
        <title>Whole genome sequencing of endophytic bacterium.</title>
        <authorList>
            <person name="Eedara R."/>
            <person name="Podile A.R."/>
        </authorList>
    </citation>
    <scope>NUCLEOTIDE SEQUENCE [LARGE SCALE GENOMIC DNA]</scope>
    <source>
        <strain evidence="6 7">RP1T</strain>
    </source>
</reference>
<dbReference type="PANTHER" id="PTHR46796:SF6">
    <property type="entry name" value="ARAC SUBFAMILY"/>
    <property type="match status" value="1"/>
</dbReference>
<keyword evidence="1" id="KW-0805">Transcription regulation</keyword>
<keyword evidence="2" id="KW-0238">DNA-binding</keyword>
<name>A0A2S9Q5Y3_9HYPH</name>
<evidence type="ECO:0000256" key="1">
    <source>
        <dbReference type="ARBA" id="ARBA00023015"/>
    </source>
</evidence>
<evidence type="ECO:0000256" key="2">
    <source>
        <dbReference type="ARBA" id="ARBA00023125"/>
    </source>
</evidence>
<dbReference type="InterPro" id="IPR037923">
    <property type="entry name" value="HTH-like"/>
</dbReference>
<dbReference type="InterPro" id="IPR003313">
    <property type="entry name" value="AraC-bd"/>
</dbReference>
<dbReference type="GO" id="GO:0043565">
    <property type="term" value="F:sequence-specific DNA binding"/>
    <property type="evidence" value="ECO:0007669"/>
    <property type="project" value="InterPro"/>
</dbReference>
<keyword evidence="7" id="KW-1185">Reference proteome</keyword>
<dbReference type="PROSITE" id="PS01124">
    <property type="entry name" value="HTH_ARAC_FAMILY_2"/>
    <property type="match status" value="1"/>
</dbReference>
<dbReference type="PROSITE" id="PS00041">
    <property type="entry name" value="HTH_ARAC_FAMILY_1"/>
    <property type="match status" value="1"/>
</dbReference>
<evidence type="ECO:0000256" key="3">
    <source>
        <dbReference type="ARBA" id="ARBA00023159"/>
    </source>
</evidence>
<dbReference type="SUPFAM" id="SSF46689">
    <property type="entry name" value="Homeodomain-like"/>
    <property type="match status" value="2"/>
</dbReference>
<dbReference type="SMART" id="SM00342">
    <property type="entry name" value="HTH_ARAC"/>
    <property type="match status" value="1"/>
</dbReference>
<dbReference type="GO" id="GO:0003700">
    <property type="term" value="F:DNA-binding transcription factor activity"/>
    <property type="evidence" value="ECO:0007669"/>
    <property type="project" value="InterPro"/>
</dbReference>
<dbReference type="Pfam" id="PF12833">
    <property type="entry name" value="HTH_18"/>
    <property type="match status" value="1"/>
</dbReference>
<dbReference type="InterPro" id="IPR050204">
    <property type="entry name" value="AraC_XylS_family_regulators"/>
</dbReference>
<organism evidence="6 7">
    <name type="scientific">Labrys okinawensis</name>
    <dbReference type="NCBI Taxonomy" id="346911"/>
    <lineage>
        <taxon>Bacteria</taxon>
        <taxon>Pseudomonadati</taxon>
        <taxon>Pseudomonadota</taxon>
        <taxon>Alphaproteobacteria</taxon>
        <taxon>Hyphomicrobiales</taxon>
        <taxon>Xanthobacteraceae</taxon>
        <taxon>Labrys</taxon>
    </lineage>
</organism>
<dbReference type="InterPro" id="IPR018062">
    <property type="entry name" value="HTH_AraC-typ_CS"/>
</dbReference>
<dbReference type="AlphaFoldDB" id="A0A2S9Q5Y3"/>
<dbReference type="Pfam" id="PF02311">
    <property type="entry name" value="AraC_binding"/>
    <property type="match status" value="1"/>
</dbReference>
<dbReference type="InterPro" id="IPR009057">
    <property type="entry name" value="Homeodomain-like_sf"/>
</dbReference>
<dbReference type="SUPFAM" id="SSF51215">
    <property type="entry name" value="Regulatory protein AraC"/>
    <property type="match status" value="1"/>
</dbReference>
<feature type="domain" description="HTH araC/xylS-type" evidence="5">
    <location>
        <begin position="159"/>
        <end position="257"/>
    </location>
</feature>
<proteinExistence type="predicted"/>
<evidence type="ECO:0000313" key="6">
    <source>
        <dbReference type="EMBL" id="PRH84778.1"/>
    </source>
</evidence>
<dbReference type="PRINTS" id="PR00032">
    <property type="entry name" value="HTHARAC"/>
</dbReference>
<dbReference type="EMBL" id="PUEJ01000011">
    <property type="protein sequence ID" value="PRH84778.1"/>
    <property type="molecule type" value="Genomic_DNA"/>
</dbReference>
<dbReference type="PANTHER" id="PTHR46796">
    <property type="entry name" value="HTH-TYPE TRANSCRIPTIONAL ACTIVATOR RHAS-RELATED"/>
    <property type="match status" value="1"/>
</dbReference>
<dbReference type="InterPro" id="IPR018060">
    <property type="entry name" value="HTH_AraC"/>
</dbReference>
<evidence type="ECO:0000259" key="5">
    <source>
        <dbReference type="PROSITE" id="PS01124"/>
    </source>
</evidence>
<dbReference type="OrthoDB" id="9803764at2"/>
<keyword evidence="4" id="KW-0804">Transcription</keyword>
<dbReference type="Gene3D" id="1.10.10.60">
    <property type="entry name" value="Homeodomain-like"/>
    <property type="match status" value="2"/>
</dbReference>
<gene>
    <name evidence="6" type="ORF">C5L14_24880</name>
</gene>
<accession>A0A2S9Q5Y3</accession>
<dbReference type="InterPro" id="IPR020449">
    <property type="entry name" value="Tscrpt_reg_AraC-type_HTH"/>
</dbReference>
<sequence length="279" mass="31022">MPTSTGYEIADGPAYDWDGRKRGTTPFSILQHTIAGAGQLQYEKRRYRIGPGETMLVAIPHAHRYWVERNDSWSFFWIAMCGQEALRLHRAILAAAGPVLRLRSETIDALAGVALDLTDSELTAGRASGLAYNATMTLHDDVMARHEPSPGTGRNLAIERVTAHIRQHLDRDLDVCVLADIAGMSRAHFSRTFHLIEGVAPSEFVMRERMQRAARLLINAQLSIKAIASACGFVDPNYFAKAFRRTFAISPSEFRTTGMYAAQHRHSTGENSADGQWPR</sequence>
<protein>
    <submittedName>
        <fullName evidence="6">AraC family transcriptional regulator</fullName>
    </submittedName>
</protein>
<evidence type="ECO:0000256" key="4">
    <source>
        <dbReference type="ARBA" id="ARBA00023163"/>
    </source>
</evidence>
<keyword evidence="3" id="KW-0010">Activator</keyword>
<evidence type="ECO:0000313" key="7">
    <source>
        <dbReference type="Proteomes" id="UP000237682"/>
    </source>
</evidence>
<dbReference type="Gene3D" id="2.60.120.280">
    <property type="entry name" value="Regulatory protein AraC"/>
    <property type="match status" value="1"/>
</dbReference>
<comment type="caution">
    <text evidence="6">The sequence shown here is derived from an EMBL/GenBank/DDBJ whole genome shotgun (WGS) entry which is preliminary data.</text>
</comment>